<name>A0A5C5WY75_9BACT</name>
<gene>
    <name evidence="1" type="ORF">CA85_48830</name>
</gene>
<dbReference type="Proteomes" id="UP000318053">
    <property type="component" value="Unassembled WGS sequence"/>
</dbReference>
<dbReference type="AlphaFoldDB" id="A0A5C5WY75"/>
<accession>A0A5C5WY75</accession>
<protein>
    <submittedName>
        <fullName evidence="1">Uncharacterized protein</fullName>
    </submittedName>
</protein>
<organism evidence="1 2">
    <name type="scientific">Allorhodopirellula solitaria</name>
    <dbReference type="NCBI Taxonomy" id="2527987"/>
    <lineage>
        <taxon>Bacteria</taxon>
        <taxon>Pseudomonadati</taxon>
        <taxon>Planctomycetota</taxon>
        <taxon>Planctomycetia</taxon>
        <taxon>Pirellulales</taxon>
        <taxon>Pirellulaceae</taxon>
        <taxon>Allorhodopirellula</taxon>
    </lineage>
</organism>
<evidence type="ECO:0000313" key="1">
    <source>
        <dbReference type="EMBL" id="TWT55530.1"/>
    </source>
</evidence>
<sequence>MATHRLRSRRPVSARSLRCGLRSSSLRLPSARSLRPGGSGVGIAALAFRARPAGRHPATGLSHAATSLSPSFSDLSRVAASCRRLRRHPAVAGRFAPVRGRPAWRASGPIVATTSCRRRGRFATREERKRSARRRCGSDGLQVRPDGKSFGRRFQLEHQPRFCHGG</sequence>
<dbReference type="EMBL" id="SJPK01000024">
    <property type="protein sequence ID" value="TWT55530.1"/>
    <property type="molecule type" value="Genomic_DNA"/>
</dbReference>
<keyword evidence="2" id="KW-1185">Reference proteome</keyword>
<comment type="caution">
    <text evidence="1">The sequence shown here is derived from an EMBL/GenBank/DDBJ whole genome shotgun (WGS) entry which is preliminary data.</text>
</comment>
<proteinExistence type="predicted"/>
<evidence type="ECO:0000313" key="2">
    <source>
        <dbReference type="Proteomes" id="UP000318053"/>
    </source>
</evidence>
<reference evidence="1 2" key="1">
    <citation type="submission" date="2019-02" db="EMBL/GenBank/DDBJ databases">
        <title>Deep-cultivation of Planctomycetes and their phenomic and genomic characterization uncovers novel biology.</title>
        <authorList>
            <person name="Wiegand S."/>
            <person name="Jogler M."/>
            <person name="Boedeker C."/>
            <person name="Pinto D."/>
            <person name="Vollmers J."/>
            <person name="Rivas-Marin E."/>
            <person name="Kohn T."/>
            <person name="Peeters S.H."/>
            <person name="Heuer A."/>
            <person name="Rast P."/>
            <person name="Oberbeckmann S."/>
            <person name="Bunk B."/>
            <person name="Jeske O."/>
            <person name="Meyerdierks A."/>
            <person name="Storesund J.E."/>
            <person name="Kallscheuer N."/>
            <person name="Luecker S."/>
            <person name="Lage O.M."/>
            <person name="Pohl T."/>
            <person name="Merkel B.J."/>
            <person name="Hornburger P."/>
            <person name="Mueller R.-W."/>
            <person name="Bruemmer F."/>
            <person name="Labrenz M."/>
            <person name="Spormann A.M."/>
            <person name="Op Den Camp H."/>
            <person name="Overmann J."/>
            <person name="Amann R."/>
            <person name="Jetten M.S.M."/>
            <person name="Mascher T."/>
            <person name="Medema M.H."/>
            <person name="Devos D.P."/>
            <person name="Kaster A.-K."/>
            <person name="Ovreas L."/>
            <person name="Rohde M."/>
            <person name="Galperin M.Y."/>
            <person name="Jogler C."/>
        </authorList>
    </citation>
    <scope>NUCLEOTIDE SEQUENCE [LARGE SCALE GENOMIC DNA]</scope>
    <source>
        <strain evidence="1 2">CA85</strain>
    </source>
</reference>